<evidence type="ECO:0000256" key="10">
    <source>
        <dbReference type="ARBA" id="ARBA00023015"/>
    </source>
</evidence>
<feature type="compositionally biased region" description="Polar residues" evidence="15">
    <location>
        <begin position="824"/>
        <end position="837"/>
    </location>
</feature>
<keyword evidence="8" id="KW-0808">Transferase</keyword>
<accession>A0A371CJI0</accession>
<evidence type="ECO:0000256" key="9">
    <source>
        <dbReference type="ARBA" id="ARBA00022691"/>
    </source>
</evidence>
<dbReference type="PROSITE" id="PS51215">
    <property type="entry name" value="AWS"/>
    <property type="match status" value="1"/>
</dbReference>
<name>A0A371CJI0_9APHY</name>
<feature type="domain" description="SET" evidence="16">
    <location>
        <begin position="186"/>
        <end position="303"/>
    </location>
</feature>
<evidence type="ECO:0000256" key="8">
    <source>
        <dbReference type="ARBA" id="ARBA00022679"/>
    </source>
</evidence>
<evidence type="ECO:0000256" key="11">
    <source>
        <dbReference type="ARBA" id="ARBA00023163"/>
    </source>
</evidence>
<keyword evidence="6" id="KW-0678">Repressor</keyword>
<protein>
    <recommendedName>
        <fullName evidence="4">Histone-lysine N-methyltransferase, H3 lysine-36 specific</fullName>
        <ecNumber evidence="3">2.1.1.359</ecNumber>
    </recommendedName>
    <alternativeName>
        <fullName evidence="13">SET domain-containing protein 2</fullName>
    </alternativeName>
</protein>
<sequence>MTEVHVKSRTSAALLFESDAVKAESLDLGIVKDEEMLDLSRSVAVKEDSFETDMSRSASVEAKTDDSSHKSTPSATPAPSTKYKGKPPKAPVQLIGHLPRAEEDAMKVFTEIPENAYQYNTLGRSREALESMTCDCQYEPGHDDPDAACGHNSDCINRLTQVECMPDDCRCRSYCQNQRFQRKQYAPIDIVKTEMKGFGLRAAADLHKDTFIYEYVGDVVSQPSFLKRMRQYAEEGIRHFYFMMLQKDEYIDATKRGGIGRFANHSCNPNCYVAKWTVGDRVRMGIFANRLIKKDEELTFNYNVDRYGHDAQICYCGEPNCVGFIGGKTQTDLAAMDDLYLDALGIAEEVEQFGLKGNKKKKGKKLDEDFIPDLKPLVLKDVPKVVQAMRQTQSRKVLVKLLMRIKLTGDLSALRQIMRLRGFSVMTNILEDYHEDVEIMTLAMECMMTWPLIQRNKVEDSKVNVPVQKCAESDNEAVAELAKKLLSQWESLEYAYRIPKRVKGLDDDDSPKESVFNLAYDYDDERPSKRSRPRDDLPKFVLPSEMVRRKTPPPEQSLPPPPSRAEIEAAQRKAEARRQQSVQAIIAAAAKAAEEAIKPKPAPPPPPEVPARSLYTSSWVSASKTYGRDPSGKESRKKSSGSSSKPKQKKLSKEEKEANKEKRLLKLIGAVVVKCMSKYKDQLDHDQFKKYAKELTHAIAEKEKKSSSYKEGRLETLSEEKTVKIKKFAKEYIAKVLRKLDKSGKRRKHVSTAASSSTPDSRHDDAAAPAATVEDVMDLDPDEDIADDHSDDHGSDGEADGDHPDDDGGPRASGSGSPDEVAGSGQTSPTLVSSSSDPRIREKQLGDPDPEGQALYANIYDDPPPDQW</sequence>
<evidence type="ECO:0000259" key="17">
    <source>
        <dbReference type="PROSITE" id="PS50868"/>
    </source>
</evidence>
<comment type="subcellular location">
    <subcellularLocation>
        <location evidence="2">Chromosome</location>
    </subcellularLocation>
    <subcellularLocation>
        <location evidence="1">Nucleus</location>
    </subcellularLocation>
</comment>
<feature type="region of interest" description="Disordered" evidence="15">
    <location>
        <begin position="518"/>
        <end position="659"/>
    </location>
</feature>
<evidence type="ECO:0000313" key="20">
    <source>
        <dbReference type="Proteomes" id="UP000256964"/>
    </source>
</evidence>
<evidence type="ECO:0000256" key="3">
    <source>
        <dbReference type="ARBA" id="ARBA00012178"/>
    </source>
</evidence>
<keyword evidence="11" id="KW-0804">Transcription</keyword>
<dbReference type="STRING" id="139420.A0A371CJI0"/>
<dbReference type="InterPro" id="IPR006560">
    <property type="entry name" value="AWS_dom"/>
</dbReference>
<feature type="region of interest" description="Disordered" evidence="15">
    <location>
        <begin position="740"/>
        <end position="868"/>
    </location>
</feature>
<dbReference type="EC" id="2.1.1.359" evidence="3"/>
<dbReference type="Gene3D" id="2.170.270.10">
    <property type="entry name" value="SET domain"/>
    <property type="match status" value="1"/>
</dbReference>
<feature type="compositionally biased region" description="Polar residues" evidence="15">
    <location>
        <begin position="614"/>
        <end position="624"/>
    </location>
</feature>
<organism evidence="19 20">
    <name type="scientific">Lentinus brumalis</name>
    <dbReference type="NCBI Taxonomy" id="2498619"/>
    <lineage>
        <taxon>Eukaryota</taxon>
        <taxon>Fungi</taxon>
        <taxon>Dikarya</taxon>
        <taxon>Basidiomycota</taxon>
        <taxon>Agaricomycotina</taxon>
        <taxon>Agaricomycetes</taxon>
        <taxon>Polyporales</taxon>
        <taxon>Polyporaceae</taxon>
        <taxon>Lentinus</taxon>
    </lineage>
</organism>
<dbReference type="InterPro" id="IPR046341">
    <property type="entry name" value="SET_dom_sf"/>
</dbReference>
<dbReference type="SMART" id="SM00317">
    <property type="entry name" value="SET"/>
    <property type="match status" value="1"/>
</dbReference>
<dbReference type="InterPro" id="IPR038190">
    <property type="entry name" value="SRI_sf"/>
</dbReference>
<keyword evidence="5" id="KW-0158">Chromosome</keyword>
<evidence type="ECO:0000256" key="12">
    <source>
        <dbReference type="ARBA" id="ARBA00023242"/>
    </source>
</evidence>
<keyword evidence="20" id="KW-1185">Reference proteome</keyword>
<feature type="compositionally biased region" description="Basic and acidic residues" evidence="15">
    <location>
        <begin position="565"/>
        <end position="578"/>
    </location>
</feature>
<evidence type="ECO:0000256" key="2">
    <source>
        <dbReference type="ARBA" id="ARBA00004286"/>
    </source>
</evidence>
<evidence type="ECO:0000259" key="16">
    <source>
        <dbReference type="PROSITE" id="PS50280"/>
    </source>
</evidence>
<dbReference type="PANTHER" id="PTHR22884">
    <property type="entry name" value="SET DOMAIN PROTEINS"/>
    <property type="match status" value="1"/>
</dbReference>
<evidence type="ECO:0000256" key="13">
    <source>
        <dbReference type="ARBA" id="ARBA00030091"/>
    </source>
</evidence>
<comment type="catalytic activity">
    <reaction evidence="14">
        <text>L-lysyl(36)-[histone H3] + 3 S-adenosyl-L-methionine = N(6),N(6),N(6)-trimethyl-L-lysyl(36)-[histone H3] + 3 S-adenosyl-L-homocysteine + 3 H(+)</text>
        <dbReference type="Rhea" id="RHEA:60324"/>
        <dbReference type="Rhea" id="RHEA-COMP:9785"/>
        <dbReference type="Rhea" id="RHEA-COMP:15536"/>
        <dbReference type="ChEBI" id="CHEBI:15378"/>
        <dbReference type="ChEBI" id="CHEBI:29969"/>
        <dbReference type="ChEBI" id="CHEBI:57856"/>
        <dbReference type="ChEBI" id="CHEBI:59789"/>
        <dbReference type="ChEBI" id="CHEBI:61961"/>
        <dbReference type="EC" id="2.1.1.359"/>
    </reaction>
</comment>
<dbReference type="SMART" id="SM00570">
    <property type="entry name" value="AWS"/>
    <property type="match status" value="1"/>
</dbReference>
<dbReference type="PROSITE" id="PS51568">
    <property type="entry name" value="SAM_MT43_SET2_1"/>
    <property type="match status" value="1"/>
</dbReference>
<dbReference type="CDD" id="cd19172">
    <property type="entry name" value="SET_SETD2"/>
    <property type="match status" value="1"/>
</dbReference>
<dbReference type="InterPro" id="IPR001214">
    <property type="entry name" value="SET_dom"/>
</dbReference>
<feature type="compositionally biased region" description="Basic and acidic residues" evidence="15">
    <location>
        <begin position="525"/>
        <end position="538"/>
    </location>
</feature>
<dbReference type="GO" id="GO:0006355">
    <property type="term" value="P:regulation of DNA-templated transcription"/>
    <property type="evidence" value="ECO:0007669"/>
    <property type="project" value="InterPro"/>
</dbReference>
<evidence type="ECO:0000256" key="14">
    <source>
        <dbReference type="ARBA" id="ARBA00047545"/>
    </source>
</evidence>
<reference evidence="19 20" key="1">
    <citation type="journal article" date="2018" name="Biotechnol. Biofuels">
        <title>Integrative visual omics of the white-rot fungus Polyporus brumalis exposes the biotechnological potential of its oxidative enzymes for delignifying raw plant biomass.</title>
        <authorList>
            <person name="Miyauchi S."/>
            <person name="Rancon A."/>
            <person name="Drula E."/>
            <person name="Hage H."/>
            <person name="Chaduli D."/>
            <person name="Favel A."/>
            <person name="Grisel S."/>
            <person name="Henrissat B."/>
            <person name="Herpoel-Gimbert I."/>
            <person name="Ruiz-Duenas F.J."/>
            <person name="Chevret D."/>
            <person name="Hainaut M."/>
            <person name="Lin J."/>
            <person name="Wang M."/>
            <person name="Pangilinan J."/>
            <person name="Lipzen A."/>
            <person name="Lesage-Meessen L."/>
            <person name="Navarro D."/>
            <person name="Riley R."/>
            <person name="Grigoriev I.V."/>
            <person name="Zhou S."/>
            <person name="Raouche S."/>
            <person name="Rosso M.N."/>
        </authorList>
    </citation>
    <scope>NUCLEOTIDE SEQUENCE [LARGE SCALE GENOMIC DNA]</scope>
    <source>
        <strain evidence="19 20">BRFM 1820</strain>
    </source>
</reference>
<feature type="domain" description="Post-SET" evidence="17">
    <location>
        <begin position="310"/>
        <end position="326"/>
    </location>
</feature>
<feature type="compositionally biased region" description="Polar residues" evidence="15">
    <location>
        <begin position="70"/>
        <end position="79"/>
    </location>
</feature>
<evidence type="ECO:0000256" key="15">
    <source>
        <dbReference type="SAM" id="MobiDB-lite"/>
    </source>
</evidence>
<feature type="domain" description="AWS" evidence="18">
    <location>
        <begin position="129"/>
        <end position="184"/>
    </location>
</feature>
<keyword evidence="10" id="KW-0805">Transcription regulation</keyword>
<dbReference type="PROSITE" id="PS50280">
    <property type="entry name" value="SET"/>
    <property type="match status" value="1"/>
</dbReference>
<evidence type="ECO:0000313" key="19">
    <source>
        <dbReference type="EMBL" id="RDX40441.1"/>
    </source>
</evidence>
<feature type="compositionally biased region" description="Acidic residues" evidence="15">
    <location>
        <begin position="775"/>
        <end position="786"/>
    </location>
</feature>
<dbReference type="GO" id="GO:0005694">
    <property type="term" value="C:chromosome"/>
    <property type="evidence" value="ECO:0007669"/>
    <property type="project" value="UniProtKB-SubCell"/>
</dbReference>
<dbReference type="SMART" id="SM00508">
    <property type="entry name" value="PostSET"/>
    <property type="match status" value="1"/>
</dbReference>
<keyword evidence="12" id="KW-0539">Nucleus</keyword>
<dbReference type="InterPro" id="IPR044437">
    <property type="entry name" value="SETD2/Set2_SET"/>
</dbReference>
<proteinExistence type="predicted"/>
<dbReference type="PROSITE" id="PS50868">
    <property type="entry name" value="POST_SET"/>
    <property type="match status" value="1"/>
</dbReference>
<evidence type="ECO:0000256" key="1">
    <source>
        <dbReference type="ARBA" id="ARBA00004123"/>
    </source>
</evidence>
<evidence type="ECO:0000256" key="6">
    <source>
        <dbReference type="ARBA" id="ARBA00022491"/>
    </source>
</evidence>
<dbReference type="Proteomes" id="UP000256964">
    <property type="component" value="Unassembled WGS sequence"/>
</dbReference>
<dbReference type="EMBL" id="KZ857555">
    <property type="protein sequence ID" value="RDX40441.1"/>
    <property type="molecule type" value="Genomic_DNA"/>
</dbReference>
<feature type="compositionally biased region" description="Pro residues" evidence="15">
    <location>
        <begin position="600"/>
        <end position="609"/>
    </location>
</feature>
<dbReference type="GO" id="GO:0032259">
    <property type="term" value="P:methylation"/>
    <property type="evidence" value="ECO:0007669"/>
    <property type="project" value="UniProtKB-KW"/>
</dbReference>
<dbReference type="InterPro" id="IPR050777">
    <property type="entry name" value="SET2_Histone-Lys_MeTrsfase"/>
</dbReference>
<dbReference type="Pfam" id="PF00856">
    <property type="entry name" value="SET"/>
    <property type="match status" value="1"/>
</dbReference>
<dbReference type="Pfam" id="PF08236">
    <property type="entry name" value="SRI"/>
    <property type="match status" value="1"/>
</dbReference>
<dbReference type="AlphaFoldDB" id="A0A371CJI0"/>
<keyword evidence="7" id="KW-0489">Methyltransferase</keyword>
<evidence type="ECO:0000256" key="5">
    <source>
        <dbReference type="ARBA" id="ARBA00022454"/>
    </source>
</evidence>
<dbReference type="Gene3D" id="1.10.1740.100">
    <property type="entry name" value="Set2, Rpb1 interacting domain"/>
    <property type="match status" value="1"/>
</dbReference>
<dbReference type="InterPro" id="IPR025788">
    <property type="entry name" value="Set2_fungi"/>
</dbReference>
<dbReference type="InterPro" id="IPR003616">
    <property type="entry name" value="Post-SET_dom"/>
</dbReference>
<evidence type="ECO:0000256" key="4">
    <source>
        <dbReference type="ARBA" id="ARBA00018028"/>
    </source>
</evidence>
<dbReference type="Pfam" id="PF17907">
    <property type="entry name" value="AWS"/>
    <property type="match status" value="1"/>
</dbReference>
<dbReference type="GO" id="GO:0140955">
    <property type="term" value="F:histone H3K36 trimethyltransferase activity"/>
    <property type="evidence" value="ECO:0007669"/>
    <property type="project" value="UniProtKB-EC"/>
</dbReference>
<gene>
    <name evidence="19" type="ORF">OH76DRAFT_1412977</name>
</gene>
<keyword evidence="9" id="KW-0949">S-adenosyl-L-methionine</keyword>
<dbReference type="GO" id="GO:0005634">
    <property type="term" value="C:nucleus"/>
    <property type="evidence" value="ECO:0007669"/>
    <property type="project" value="UniProtKB-SubCell"/>
</dbReference>
<feature type="compositionally biased region" description="Basic and acidic residues" evidence="15">
    <location>
        <begin position="787"/>
        <end position="809"/>
    </location>
</feature>
<evidence type="ECO:0000256" key="7">
    <source>
        <dbReference type="ARBA" id="ARBA00022603"/>
    </source>
</evidence>
<dbReference type="InterPro" id="IPR013257">
    <property type="entry name" value="SRI"/>
</dbReference>
<dbReference type="SUPFAM" id="SSF82199">
    <property type="entry name" value="SET domain"/>
    <property type="match status" value="1"/>
</dbReference>
<feature type="region of interest" description="Disordered" evidence="15">
    <location>
        <begin position="46"/>
        <end position="90"/>
    </location>
</feature>
<evidence type="ECO:0000259" key="18">
    <source>
        <dbReference type="PROSITE" id="PS51215"/>
    </source>
</evidence>
<feature type="compositionally biased region" description="Pro residues" evidence="15">
    <location>
        <begin position="553"/>
        <end position="563"/>
    </location>
</feature>
<dbReference type="OrthoDB" id="422362at2759"/>